<evidence type="ECO:0000313" key="2">
    <source>
        <dbReference type="Proteomes" id="UP000430202"/>
    </source>
</evidence>
<evidence type="ECO:0008006" key="3">
    <source>
        <dbReference type="Google" id="ProtNLM"/>
    </source>
</evidence>
<proteinExistence type="predicted"/>
<protein>
    <recommendedName>
        <fullName evidence="3">Co-chaperone DjlA N-terminal domain-containing protein</fullName>
    </recommendedName>
</protein>
<keyword evidence="2" id="KW-1185">Reference proteome</keyword>
<dbReference type="AlphaFoldDB" id="A0A653W0X4"/>
<reference evidence="1 2" key="1">
    <citation type="submission" date="2019-10" db="EMBL/GenBank/DDBJ databases">
        <authorList>
            <person name="Karimi E."/>
        </authorList>
    </citation>
    <scope>NUCLEOTIDE SEQUENCE [LARGE SCALE GENOMIC DNA]</scope>
    <source>
        <strain evidence="1">Maribacter sp. 151</strain>
    </source>
</reference>
<sequence>MNSGLNAIFSYPKSYKNNKMKNTAKTMNGLYESLGLLFYAVAISDGTVHSKEWEKVKELVKEDWLYVDDFTDRYGTDAANQIEIVFDVLRESSKGSKECFGEFVEFYKMHPHAFSDEIKALTKKTAKAIANSFAGNNKSELVLLAKINLLLN</sequence>
<name>A0A653W0X4_9FLAO</name>
<dbReference type="EMBL" id="CABWLR010000006">
    <property type="protein sequence ID" value="VXC12068.1"/>
    <property type="molecule type" value="Genomic_DNA"/>
</dbReference>
<accession>A0A653W0X4</accession>
<evidence type="ECO:0000313" key="1">
    <source>
        <dbReference type="EMBL" id="VXC12068.1"/>
    </source>
</evidence>
<dbReference type="Proteomes" id="UP000430202">
    <property type="component" value="Unassembled WGS sequence"/>
</dbReference>
<gene>
    <name evidence="1" type="ORF">MARI151_60092</name>
</gene>
<organism evidence="1 2">
    <name type="scientific">Maribacter litoralis</name>
    <dbReference type="NCBI Taxonomy" id="2059726"/>
    <lineage>
        <taxon>Bacteria</taxon>
        <taxon>Pseudomonadati</taxon>
        <taxon>Bacteroidota</taxon>
        <taxon>Flavobacteriia</taxon>
        <taxon>Flavobacteriales</taxon>
        <taxon>Flavobacteriaceae</taxon>
        <taxon>Maribacter</taxon>
    </lineage>
</organism>